<dbReference type="AlphaFoldDB" id="A0A8H5FY33"/>
<name>A0A8H5FY33_9AGAR</name>
<comment type="caution">
    <text evidence="1">The sequence shown here is derived from an EMBL/GenBank/DDBJ whole genome shotgun (WGS) entry which is preliminary data.</text>
</comment>
<evidence type="ECO:0000313" key="1">
    <source>
        <dbReference type="EMBL" id="KAF5352992.1"/>
    </source>
</evidence>
<dbReference type="EMBL" id="JAACJM010000065">
    <property type="protein sequence ID" value="KAF5352992.1"/>
    <property type="molecule type" value="Genomic_DNA"/>
</dbReference>
<protein>
    <submittedName>
        <fullName evidence="1">Uncharacterized protein</fullName>
    </submittedName>
</protein>
<gene>
    <name evidence="1" type="ORF">D9758_007955</name>
</gene>
<organism evidence="1 2">
    <name type="scientific">Tetrapyrgos nigripes</name>
    <dbReference type="NCBI Taxonomy" id="182062"/>
    <lineage>
        <taxon>Eukaryota</taxon>
        <taxon>Fungi</taxon>
        <taxon>Dikarya</taxon>
        <taxon>Basidiomycota</taxon>
        <taxon>Agaricomycotina</taxon>
        <taxon>Agaricomycetes</taxon>
        <taxon>Agaricomycetidae</taxon>
        <taxon>Agaricales</taxon>
        <taxon>Marasmiineae</taxon>
        <taxon>Marasmiaceae</taxon>
        <taxon>Tetrapyrgos</taxon>
    </lineage>
</organism>
<dbReference type="OrthoDB" id="2644397at2759"/>
<reference evidence="1 2" key="1">
    <citation type="journal article" date="2020" name="ISME J.">
        <title>Uncovering the hidden diversity of litter-decomposition mechanisms in mushroom-forming fungi.</title>
        <authorList>
            <person name="Floudas D."/>
            <person name="Bentzer J."/>
            <person name="Ahren D."/>
            <person name="Johansson T."/>
            <person name="Persson P."/>
            <person name="Tunlid A."/>
        </authorList>
    </citation>
    <scope>NUCLEOTIDE SEQUENCE [LARGE SCALE GENOMIC DNA]</scope>
    <source>
        <strain evidence="1 2">CBS 291.85</strain>
    </source>
</reference>
<accession>A0A8H5FY33</accession>
<sequence>MTVERRLHTLEEDQELLTITEWFINSELQINFNYPPSGQESGIQVDPDSTLPLQSLESAIEQAVAVVFWAVDPMNEYQSASKINGRSVDSAGILQVLWLFGHQDQISEKITKVTDPSTSELRKAGHFASKADIDTENQKYDPEKIGYSRV</sequence>
<keyword evidence="2" id="KW-1185">Reference proteome</keyword>
<evidence type="ECO:0000313" key="2">
    <source>
        <dbReference type="Proteomes" id="UP000559256"/>
    </source>
</evidence>
<dbReference type="Proteomes" id="UP000559256">
    <property type="component" value="Unassembled WGS sequence"/>
</dbReference>
<proteinExistence type="predicted"/>